<accession>A0A7V5H3G1</accession>
<dbReference type="AlphaFoldDB" id="A0A7V5H3G1"/>
<gene>
    <name evidence="1" type="ORF">ENL21_04315</name>
</gene>
<organism evidence="1">
    <name type="scientific">Caldithrix abyssi</name>
    <dbReference type="NCBI Taxonomy" id="187145"/>
    <lineage>
        <taxon>Bacteria</taxon>
        <taxon>Pseudomonadati</taxon>
        <taxon>Calditrichota</taxon>
        <taxon>Calditrichia</taxon>
        <taxon>Calditrichales</taxon>
        <taxon>Calditrichaceae</taxon>
        <taxon>Caldithrix</taxon>
    </lineage>
</organism>
<proteinExistence type="predicted"/>
<reference evidence="1" key="1">
    <citation type="journal article" date="2020" name="mSystems">
        <title>Genome- and Community-Level Interaction Insights into Carbon Utilization and Element Cycling Functions of Hydrothermarchaeota in Hydrothermal Sediment.</title>
        <authorList>
            <person name="Zhou Z."/>
            <person name="Liu Y."/>
            <person name="Xu W."/>
            <person name="Pan J."/>
            <person name="Luo Z.H."/>
            <person name="Li M."/>
        </authorList>
    </citation>
    <scope>NUCLEOTIDE SEQUENCE [LARGE SCALE GENOMIC DNA]</scope>
    <source>
        <strain evidence="1">HyVt-76</strain>
    </source>
</reference>
<name>A0A7V5H3G1_CALAY</name>
<dbReference type="Proteomes" id="UP000886111">
    <property type="component" value="Unassembled WGS sequence"/>
</dbReference>
<dbReference type="Gene3D" id="3.40.50.720">
    <property type="entry name" value="NAD(P)-binding Rossmann-like Domain"/>
    <property type="match status" value="1"/>
</dbReference>
<comment type="caution">
    <text evidence="1">The sequence shown here is derived from an EMBL/GenBank/DDBJ whole genome shotgun (WGS) entry which is preliminary data.</text>
</comment>
<dbReference type="Gene3D" id="3.90.25.10">
    <property type="entry name" value="UDP-galactose 4-epimerase, domain 1"/>
    <property type="match status" value="1"/>
</dbReference>
<dbReference type="EMBL" id="DRTD01000321">
    <property type="protein sequence ID" value="HHE54982.1"/>
    <property type="molecule type" value="Genomic_DNA"/>
</dbReference>
<sequence length="63" mass="7679">AMGLHPKIEFFDMPENLRDRYQYFTEAKIEKLRKSGYQNDFYSLEEGIKDYVQNYLMKGFAHY</sequence>
<evidence type="ECO:0000313" key="1">
    <source>
        <dbReference type="EMBL" id="HHE54982.1"/>
    </source>
</evidence>
<protein>
    <submittedName>
        <fullName evidence="1">ADP-L-glycero-D-mannoheptose-6-epimerase</fullName>
    </submittedName>
</protein>
<feature type="non-terminal residue" evidence="1">
    <location>
        <position position="1"/>
    </location>
</feature>